<keyword evidence="4" id="KW-1185">Reference proteome</keyword>
<reference evidence="3" key="1">
    <citation type="submission" date="2020-09" db="EMBL/GenBank/DDBJ databases">
        <title>Nocardioides sp. strain MJB4 16S ribosomal RNA gene Genome sequencing and assembly.</title>
        <authorList>
            <person name="Kim I."/>
        </authorList>
    </citation>
    <scope>NUCLEOTIDE SEQUENCE</scope>
    <source>
        <strain evidence="3">MJB4</strain>
    </source>
</reference>
<evidence type="ECO:0008006" key="5">
    <source>
        <dbReference type="Google" id="ProtNLM"/>
    </source>
</evidence>
<feature type="signal peptide" evidence="2">
    <location>
        <begin position="1"/>
        <end position="23"/>
    </location>
</feature>
<feature type="compositionally biased region" description="Low complexity" evidence="1">
    <location>
        <begin position="37"/>
        <end position="52"/>
    </location>
</feature>
<evidence type="ECO:0000256" key="1">
    <source>
        <dbReference type="SAM" id="MobiDB-lite"/>
    </source>
</evidence>
<accession>A0A927Q2B1</accession>
<comment type="caution">
    <text evidence="3">The sequence shown here is derived from an EMBL/GenBank/DDBJ whole genome shotgun (WGS) entry which is preliminary data.</text>
</comment>
<protein>
    <recommendedName>
        <fullName evidence="5">Lipoprotein</fullName>
    </recommendedName>
</protein>
<evidence type="ECO:0000313" key="3">
    <source>
        <dbReference type="EMBL" id="MBD8871067.1"/>
    </source>
</evidence>
<feature type="region of interest" description="Disordered" evidence="1">
    <location>
        <begin position="30"/>
        <end position="73"/>
    </location>
</feature>
<gene>
    <name evidence="3" type="ORF">IE331_15685</name>
</gene>
<dbReference type="EMBL" id="JACYXZ010000005">
    <property type="protein sequence ID" value="MBD8871067.1"/>
    <property type="molecule type" value="Genomic_DNA"/>
</dbReference>
<dbReference type="RefSeq" id="WP_192144408.1">
    <property type="nucleotide sequence ID" value="NZ_JACYXZ010000005.1"/>
</dbReference>
<organism evidence="3 4">
    <name type="scientific">Nocardioides donggukensis</name>
    <dbReference type="NCBI Taxonomy" id="2774019"/>
    <lineage>
        <taxon>Bacteria</taxon>
        <taxon>Bacillati</taxon>
        <taxon>Actinomycetota</taxon>
        <taxon>Actinomycetes</taxon>
        <taxon>Propionibacteriales</taxon>
        <taxon>Nocardioidaceae</taxon>
        <taxon>Nocardioides</taxon>
    </lineage>
</organism>
<keyword evidence="2" id="KW-0732">Signal</keyword>
<dbReference type="AlphaFoldDB" id="A0A927Q2B1"/>
<evidence type="ECO:0000256" key="2">
    <source>
        <dbReference type="SAM" id="SignalP"/>
    </source>
</evidence>
<name>A0A927Q2B1_9ACTN</name>
<sequence>MTGPGVLAAGLPALLLGALLLGACSGADEPVDRAETEATATPTGPTSGGASPDEGPPAGTETVLSVPPGGGAGRCLPTTAEHLTGAELAVDATVLTRDRREVVLEPTRWFAGEPTETLTVRAVPEVLSSLLLAVDLREGERYLVAADAEGTLMVCGFSATWTPRLERIYEEAFGGR</sequence>
<evidence type="ECO:0000313" key="4">
    <source>
        <dbReference type="Proteomes" id="UP000616839"/>
    </source>
</evidence>
<proteinExistence type="predicted"/>
<feature type="chain" id="PRO_5038340952" description="Lipoprotein" evidence="2">
    <location>
        <begin position="24"/>
        <end position="176"/>
    </location>
</feature>
<dbReference type="Proteomes" id="UP000616839">
    <property type="component" value="Unassembled WGS sequence"/>
</dbReference>